<evidence type="ECO:0000313" key="1">
    <source>
        <dbReference type="EMBL" id="TDL15488.1"/>
    </source>
</evidence>
<accession>A0A4Y7PK70</accession>
<name>A0A4Y7PK70_9AGAM</name>
<protein>
    <recommendedName>
        <fullName evidence="3">F-box domain-containing protein</fullName>
    </recommendedName>
</protein>
<dbReference type="VEuPathDB" id="FungiDB:BD410DRAFT_796345"/>
<sequence length="460" mass="51995">MAFFSDSLCTETAGGAMRPDGFASSPICRIPPEILSDVFLLCLREDGLPAPHHLEAPLLLCHTCKLFQNVAYGTSHMWAGISMCRNAPREDDLVILDQWIARSGSNPLSFSLSYSKRGSKIDKLVEALVPHSWRWKDVTVDFGYAFVSDTFFDTISRGTPALENLSIASLKSIYNDKSHPPLPPLDISSAHRLKELTVYLDLKLDFGASILCNLRCLKIWPYIPFISLTHFLYCIDHCPAIEYFACSSECNFGDINERVDTKVRTLQYLTHLEVQTEWGYPGPFFDRLCLPALRTLKLDTSWHISSTHSFNWPFVADLLKRSCAQVESFYLEGVPMRERHLIDCLQYTPCLKTFECKSQSTIPYRVLTVTESNHLCPELECIELRGRIPKGGRRATVAKMITSRWNFGPPGEVVSVGTQDRRYLRKVVVDDSLADTHLLQNPALARCVEEGLEITFGLDN</sequence>
<dbReference type="AlphaFoldDB" id="A0A4Y7PK70"/>
<proteinExistence type="predicted"/>
<keyword evidence="2" id="KW-1185">Reference proteome</keyword>
<dbReference type="InterPro" id="IPR032675">
    <property type="entry name" value="LRR_dom_sf"/>
</dbReference>
<dbReference type="OrthoDB" id="3033585at2759"/>
<gene>
    <name evidence="1" type="ORF">BD410DRAFT_796345</name>
</gene>
<dbReference type="STRING" id="50990.A0A4Y7PK70"/>
<organism evidence="1 2">
    <name type="scientific">Rickenella mellea</name>
    <dbReference type="NCBI Taxonomy" id="50990"/>
    <lineage>
        <taxon>Eukaryota</taxon>
        <taxon>Fungi</taxon>
        <taxon>Dikarya</taxon>
        <taxon>Basidiomycota</taxon>
        <taxon>Agaricomycotina</taxon>
        <taxon>Agaricomycetes</taxon>
        <taxon>Hymenochaetales</taxon>
        <taxon>Rickenellaceae</taxon>
        <taxon>Rickenella</taxon>
    </lineage>
</organism>
<evidence type="ECO:0000313" key="2">
    <source>
        <dbReference type="Proteomes" id="UP000294933"/>
    </source>
</evidence>
<reference evidence="1 2" key="1">
    <citation type="submission" date="2018-06" db="EMBL/GenBank/DDBJ databases">
        <title>A transcriptomic atlas of mushroom development highlights an independent origin of complex multicellularity.</title>
        <authorList>
            <consortium name="DOE Joint Genome Institute"/>
            <person name="Krizsan K."/>
            <person name="Almasi E."/>
            <person name="Merenyi Z."/>
            <person name="Sahu N."/>
            <person name="Viragh M."/>
            <person name="Koszo T."/>
            <person name="Mondo S."/>
            <person name="Kiss B."/>
            <person name="Balint B."/>
            <person name="Kues U."/>
            <person name="Barry K."/>
            <person name="Hegedus J.C."/>
            <person name="Henrissat B."/>
            <person name="Johnson J."/>
            <person name="Lipzen A."/>
            <person name="Ohm R."/>
            <person name="Nagy I."/>
            <person name="Pangilinan J."/>
            <person name="Yan J."/>
            <person name="Xiong Y."/>
            <person name="Grigoriev I.V."/>
            <person name="Hibbett D.S."/>
            <person name="Nagy L.G."/>
        </authorList>
    </citation>
    <scope>NUCLEOTIDE SEQUENCE [LARGE SCALE GENOMIC DNA]</scope>
    <source>
        <strain evidence="1 2">SZMC22713</strain>
    </source>
</reference>
<dbReference type="EMBL" id="ML170273">
    <property type="protein sequence ID" value="TDL15488.1"/>
    <property type="molecule type" value="Genomic_DNA"/>
</dbReference>
<dbReference type="Proteomes" id="UP000294933">
    <property type="component" value="Unassembled WGS sequence"/>
</dbReference>
<evidence type="ECO:0008006" key="3">
    <source>
        <dbReference type="Google" id="ProtNLM"/>
    </source>
</evidence>
<dbReference type="Gene3D" id="3.80.10.10">
    <property type="entry name" value="Ribonuclease Inhibitor"/>
    <property type="match status" value="1"/>
</dbReference>